<gene>
    <name evidence="3" type="ORF">METZ01_LOCUS84025</name>
</gene>
<evidence type="ECO:0000256" key="1">
    <source>
        <dbReference type="ARBA" id="ARBA00023002"/>
    </source>
</evidence>
<dbReference type="PANTHER" id="PTHR14239">
    <property type="entry name" value="DUDULIN-RELATED"/>
    <property type="match status" value="1"/>
</dbReference>
<dbReference type="EMBL" id="UINC01007056">
    <property type="protein sequence ID" value="SVA31171.1"/>
    <property type="molecule type" value="Genomic_DNA"/>
</dbReference>
<proteinExistence type="predicted"/>
<dbReference type="PANTHER" id="PTHR14239:SF0">
    <property type="entry name" value="F420-DEPENDENT NADP REDUCTASE"/>
    <property type="match status" value="1"/>
</dbReference>
<dbReference type="GO" id="GO:0050661">
    <property type="term" value="F:NADP binding"/>
    <property type="evidence" value="ECO:0007669"/>
    <property type="project" value="InterPro"/>
</dbReference>
<dbReference type="GO" id="GO:0006740">
    <property type="term" value="P:NADPH regeneration"/>
    <property type="evidence" value="ECO:0007669"/>
    <property type="project" value="InterPro"/>
</dbReference>
<dbReference type="InterPro" id="IPR028939">
    <property type="entry name" value="P5C_Rdtase_cat_N"/>
</dbReference>
<dbReference type="AlphaFoldDB" id="A0A381UTW4"/>
<dbReference type="Pfam" id="PF03807">
    <property type="entry name" value="F420_oxidored"/>
    <property type="match status" value="1"/>
</dbReference>
<dbReference type="SUPFAM" id="SSF51735">
    <property type="entry name" value="NAD(P)-binding Rossmann-fold domains"/>
    <property type="match status" value="1"/>
</dbReference>
<dbReference type="GO" id="GO:0070967">
    <property type="term" value="F:coenzyme F420 binding"/>
    <property type="evidence" value="ECO:0007669"/>
    <property type="project" value="InterPro"/>
</dbReference>
<sequence>MISIIGGTGLEGRGLAMRLVIAGNQVILGSRSKDRAEMVAKEIRHICPGSKIEGASNLEAARKGRVVFLAVPFGSQMDILEALKIYLADKLVVTVVVPLKFQAGRAIYVDVPEGSAAAQAQKILTTSRVVAAFQNLSSHDLINHANEIEGDVVVCSDDSNARSLIMEMVGTIPSLRGIDGGGLENARYVEQLTVLLLNINRNYKTNAGIKLIGIQS</sequence>
<dbReference type="InterPro" id="IPR051267">
    <property type="entry name" value="STEAP_metalloreductase"/>
</dbReference>
<dbReference type="GO" id="GO:0016651">
    <property type="term" value="F:oxidoreductase activity, acting on NAD(P)H"/>
    <property type="evidence" value="ECO:0007669"/>
    <property type="project" value="InterPro"/>
</dbReference>
<dbReference type="NCBIfam" id="TIGR01915">
    <property type="entry name" value="npdG"/>
    <property type="match status" value="1"/>
</dbReference>
<accession>A0A381UTW4</accession>
<evidence type="ECO:0000259" key="2">
    <source>
        <dbReference type="Pfam" id="PF03807"/>
    </source>
</evidence>
<evidence type="ECO:0000313" key="3">
    <source>
        <dbReference type="EMBL" id="SVA31171.1"/>
    </source>
</evidence>
<keyword evidence="1" id="KW-0560">Oxidoreductase</keyword>
<protein>
    <recommendedName>
        <fullName evidence="2">Pyrroline-5-carboxylate reductase catalytic N-terminal domain-containing protein</fullName>
    </recommendedName>
</protein>
<dbReference type="GO" id="GO:0052851">
    <property type="term" value="F:ferric-chelate reductase (NADPH) activity"/>
    <property type="evidence" value="ECO:0007669"/>
    <property type="project" value="TreeGrafter"/>
</dbReference>
<dbReference type="GO" id="GO:0005886">
    <property type="term" value="C:plasma membrane"/>
    <property type="evidence" value="ECO:0007669"/>
    <property type="project" value="TreeGrafter"/>
</dbReference>
<name>A0A381UTW4_9ZZZZ</name>
<dbReference type="InterPro" id="IPR010185">
    <property type="entry name" value="NpdG"/>
</dbReference>
<reference evidence="3" key="1">
    <citation type="submission" date="2018-05" db="EMBL/GenBank/DDBJ databases">
        <authorList>
            <person name="Lanie J.A."/>
            <person name="Ng W.-L."/>
            <person name="Kazmierczak K.M."/>
            <person name="Andrzejewski T.M."/>
            <person name="Davidsen T.M."/>
            <person name="Wayne K.J."/>
            <person name="Tettelin H."/>
            <person name="Glass J.I."/>
            <person name="Rusch D."/>
            <person name="Podicherti R."/>
            <person name="Tsui H.-C.T."/>
            <person name="Winkler M.E."/>
        </authorList>
    </citation>
    <scope>NUCLEOTIDE SEQUENCE</scope>
</reference>
<dbReference type="GO" id="GO:0008823">
    <property type="term" value="F:cupric reductase (NADH) activity"/>
    <property type="evidence" value="ECO:0007669"/>
    <property type="project" value="TreeGrafter"/>
</dbReference>
<dbReference type="GO" id="GO:0015677">
    <property type="term" value="P:copper ion import"/>
    <property type="evidence" value="ECO:0007669"/>
    <property type="project" value="TreeGrafter"/>
</dbReference>
<organism evidence="3">
    <name type="scientific">marine metagenome</name>
    <dbReference type="NCBI Taxonomy" id="408172"/>
    <lineage>
        <taxon>unclassified sequences</taxon>
        <taxon>metagenomes</taxon>
        <taxon>ecological metagenomes</taxon>
    </lineage>
</organism>
<dbReference type="InterPro" id="IPR036291">
    <property type="entry name" value="NAD(P)-bd_dom_sf"/>
</dbReference>
<feature type="domain" description="Pyrroline-5-carboxylate reductase catalytic N-terminal" evidence="2">
    <location>
        <begin position="2"/>
        <end position="97"/>
    </location>
</feature>
<dbReference type="Gene3D" id="3.40.50.720">
    <property type="entry name" value="NAD(P)-binding Rossmann-like Domain"/>
    <property type="match status" value="1"/>
</dbReference>